<gene>
    <name evidence="3" type="ORF">NCU05024</name>
</gene>
<accession>Q7RX00</accession>
<dbReference type="InterPro" id="IPR013087">
    <property type="entry name" value="Znf_C2H2_type"/>
</dbReference>
<keyword evidence="4" id="KW-1185">Reference proteome</keyword>
<dbReference type="VEuPathDB" id="FungiDB:NCU05024"/>
<evidence type="ECO:0000313" key="4">
    <source>
        <dbReference type="Proteomes" id="UP000001805"/>
    </source>
</evidence>
<dbReference type="AlphaFoldDB" id="Q7RX00"/>
<feature type="region of interest" description="Disordered" evidence="1">
    <location>
        <begin position="149"/>
        <end position="227"/>
    </location>
</feature>
<proteinExistence type="predicted"/>
<evidence type="ECO:0000313" key="3">
    <source>
        <dbReference type="EMBL" id="EAA27057.1"/>
    </source>
</evidence>
<name>Q7RX00_NEUCR</name>
<organism evidence="3 4">
    <name type="scientific">Neurospora crassa (strain ATCC 24698 / 74-OR23-1A / CBS 708.71 / DSM 1257 / FGSC 987)</name>
    <dbReference type="NCBI Taxonomy" id="367110"/>
    <lineage>
        <taxon>Eukaryota</taxon>
        <taxon>Fungi</taxon>
        <taxon>Dikarya</taxon>
        <taxon>Ascomycota</taxon>
        <taxon>Pezizomycotina</taxon>
        <taxon>Sordariomycetes</taxon>
        <taxon>Sordariomycetidae</taxon>
        <taxon>Sordariales</taxon>
        <taxon>Sordariaceae</taxon>
        <taxon>Neurospora</taxon>
    </lineage>
</organism>
<dbReference type="OrthoDB" id="4578968at2759"/>
<feature type="compositionally biased region" description="Polar residues" evidence="1">
    <location>
        <begin position="176"/>
        <end position="186"/>
    </location>
</feature>
<reference evidence="3 4" key="1">
    <citation type="journal article" date="2003" name="Nature">
        <title>The genome sequence of the filamentous fungus Neurospora crassa.</title>
        <authorList>
            <person name="Galagan J.E."/>
            <person name="Calvo S.E."/>
            <person name="Borkovich K.A."/>
            <person name="Selker E.U."/>
            <person name="Read N.D."/>
            <person name="Jaffe D."/>
            <person name="FitzHugh W."/>
            <person name="Ma L.J."/>
            <person name="Smirnov S."/>
            <person name="Purcell S."/>
            <person name="Rehman B."/>
            <person name="Elkins T."/>
            <person name="Engels R."/>
            <person name="Wang S."/>
            <person name="Nielsen C.B."/>
            <person name="Butler J."/>
            <person name="Endrizzi M."/>
            <person name="Qui D."/>
            <person name="Ianakiev P."/>
            <person name="Bell-Pedersen D."/>
            <person name="Nelson M.A."/>
            <person name="Werner-Washburne M."/>
            <person name="Selitrennikoff C.P."/>
            <person name="Kinsey J.A."/>
            <person name="Braun E.L."/>
            <person name="Zelter A."/>
            <person name="Schulte U."/>
            <person name="Kothe G.O."/>
            <person name="Jedd G."/>
            <person name="Mewes W."/>
            <person name="Staben C."/>
            <person name="Marcotte E."/>
            <person name="Greenberg D."/>
            <person name="Roy A."/>
            <person name="Foley K."/>
            <person name="Naylor J."/>
            <person name="Stange-Thomann N."/>
            <person name="Barrett R."/>
            <person name="Gnerre S."/>
            <person name="Kamal M."/>
            <person name="Kamvysselis M."/>
            <person name="Mauceli E."/>
            <person name="Bielke C."/>
            <person name="Rudd S."/>
            <person name="Frishman D."/>
            <person name="Krystofova S."/>
            <person name="Rasmussen C."/>
            <person name="Metzenberg R.L."/>
            <person name="Perkins D.D."/>
            <person name="Kroken S."/>
            <person name="Cogoni C."/>
            <person name="Macino G."/>
            <person name="Catcheside D."/>
            <person name="Li W."/>
            <person name="Pratt R.J."/>
            <person name="Osmani S.A."/>
            <person name="DeSouza C.P."/>
            <person name="Glass L."/>
            <person name="Orbach M.J."/>
            <person name="Berglund J.A."/>
            <person name="Voelker R."/>
            <person name="Yarden O."/>
            <person name="Plamann M."/>
            <person name="Seiler S."/>
            <person name="Dunlap J."/>
            <person name="Radford A."/>
            <person name="Aramayo R."/>
            <person name="Natvig D.O."/>
            <person name="Alex L.A."/>
            <person name="Mannhaupt G."/>
            <person name="Ebbole D.J."/>
            <person name="Freitag M."/>
            <person name="Paulsen I."/>
            <person name="Sachs M.S."/>
            <person name="Lander E.S."/>
            <person name="Nusbaum C."/>
            <person name="Birren B."/>
        </authorList>
    </citation>
    <scope>NUCLEOTIDE SEQUENCE [LARGE SCALE GENOMIC DNA]</scope>
    <source>
        <strain evidence="4">ATCC 24698 / 74-OR23-1A / CBS 708.71 / DSM 1257 / FGSC 987</strain>
    </source>
</reference>
<feature type="domain" description="C2H2-type" evidence="2">
    <location>
        <begin position="233"/>
        <end position="264"/>
    </location>
</feature>
<evidence type="ECO:0000256" key="1">
    <source>
        <dbReference type="SAM" id="MobiDB-lite"/>
    </source>
</evidence>
<dbReference type="HOGENOM" id="CLU_1030930_0_0_1"/>
<dbReference type="Proteomes" id="UP000001805">
    <property type="component" value="Chromosome 5, Linkage Group VI"/>
</dbReference>
<dbReference type="EMBL" id="CM002241">
    <property type="protein sequence ID" value="EAA27057.1"/>
    <property type="molecule type" value="Genomic_DNA"/>
</dbReference>
<dbReference type="Gene3D" id="3.30.160.60">
    <property type="entry name" value="Classic Zinc Finger"/>
    <property type="match status" value="1"/>
</dbReference>
<feature type="compositionally biased region" description="Low complexity" evidence="1">
    <location>
        <begin position="152"/>
        <end position="175"/>
    </location>
</feature>
<dbReference type="KEGG" id="ncr:NCU05024"/>
<feature type="domain" description="C2H2-type" evidence="2">
    <location>
        <begin position="190"/>
        <end position="214"/>
    </location>
</feature>
<dbReference type="InParanoid" id="Q7RX00"/>
<dbReference type="RefSeq" id="XP_956293.1">
    <property type="nucleotide sequence ID" value="XM_951200.2"/>
</dbReference>
<protein>
    <recommendedName>
        <fullName evidence="2">C2H2-type domain-containing protein</fullName>
    </recommendedName>
</protein>
<dbReference type="GeneID" id="3872431"/>
<sequence>MDYNHFDLHHPLPVTDNDISNVYNPLLGFADDGSSEALSNVLGQSHESTNQELDITSSYPIANSYTCMDSPPFVMEGLSGYDWSQHIPPTTGHFQDLQDEGVMQSLEGVDGNTIPVLDTVYHDNLSQPSAPAPPQTVNLTSLERPTVRVLESSSINPGSLPSSTPDTTSRTPSPSGNEGRSPNTRATARYHCTDCGTSSQTKRDHERHLTTKKHQKKTSDGSGSGSGAAVPGFHCLAQGCEYSHEGGKTFTREDNLWRHMKTAHPIRSTA</sequence>
<evidence type="ECO:0000259" key="2">
    <source>
        <dbReference type="SMART" id="SM00355"/>
    </source>
</evidence>
<dbReference type="SMART" id="SM00355">
    <property type="entry name" value="ZnF_C2H2"/>
    <property type="match status" value="2"/>
</dbReference>
<dbReference type="PaxDb" id="5141-EFNCRP00000001361"/>